<name>A0A3E4XAB7_BACUN</name>
<dbReference type="PANTHER" id="PTHR38733:SF1">
    <property type="entry name" value="TYPE IV METHYL-DIRECTED RESTRICTION ENZYME ECOKMCRBC"/>
    <property type="match status" value="1"/>
</dbReference>
<dbReference type="RefSeq" id="WP_016273318.1">
    <property type="nucleotide sequence ID" value="NZ_JADMZQ010000002.1"/>
</dbReference>
<reference evidence="1 2" key="1">
    <citation type="submission" date="2018-08" db="EMBL/GenBank/DDBJ databases">
        <title>A genome reference for cultivated species of the human gut microbiota.</title>
        <authorList>
            <person name="Zou Y."/>
            <person name="Xue W."/>
            <person name="Luo G."/>
        </authorList>
    </citation>
    <scope>NUCLEOTIDE SEQUENCE [LARGE SCALE GENOMIC DNA]</scope>
    <source>
        <strain evidence="1 2">OM07-9</strain>
    </source>
</reference>
<protein>
    <recommendedName>
        <fullName evidence="3">Restriction endonuclease</fullName>
    </recommendedName>
</protein>
<comment type="caution">
    <text evidence="1">The sequence shown here is derived from an EMBL/GenBank/DDBJ whole genome shotgun (WGS) entry which is preliminary data.</text>
</comment>
<evidence type="ECO:0000313" key="1">
    <source>
        <dbReference type="EMBL" id="RGM51423.1"/>
    </source>
</evidence>
<sequence>MKLIRLQEQIAENTCIHQDIAQDIIPHMKDGENIVFSVCRKDNDKEMCLSLSRDNDHIFAKGSYFIGLDWLSTGNVAIQVNPKMNEGYEIDYIRMLNDSLTECENYNHLSNLVTIYFNKPSIKVSQQQDLLSIFLITEYLNILSLIVKKGLKKSFYIVKENLHNKIKGRIMVDQNMRTNIAKGRITNNVCKYQVYGTNSPENRILKLAFRFCVKQLEVYKYAVNTELLNKKVRFIRPYFDSISDDICVRTIKTYKGNPVYRDYNQAIEFAQLLLRRYSYDITTIGQNDISTPPFWIDTSKLFELYVFHHLRRVFTGKNEISYHVRAHFQELDYLLKPELWPNPYVIDAKYKPRYKECKTISKEDAREVSGYARLSKIYELLGLDEESAIPIKCLIIYPDQDKNEFFTFNREKEPEFERISGYVRLYKVGIKLPLINYKGIYYPSERY</sequence>
<accession>A0A3E4XAB7</accession>
<dbReference type="InterPro" id="IPR019292">
    <property type="entry name" value="McrC"/>
</dbReference>
<proteinExistence type="predicted"/>
<dbReference type="Proteomes" id="UP000261295">
    <property type="component" value="Unassembled WGS sequence"/>
</dbReference>
<gene>
    <name evidence="1" type="ORF">DXC07_19230</name>
</gene>
<dbReference type="PANTHER" id="PTHR38733">
    <property type="entry name" value="PROTEIN MCRC"/>
    <property type="match status" value="1"/>
</dbReference>
<dbReference type="EMBL" id="QSTL01000028">
    <property type="protein sequence ID" value="RGM51423.1"/>
    <property type="molecule type" value="Genomic_DNA"/>
</dbReference>
<dbReference type="Pfam" id="PF10117">
    <property type="entry name" value="McrBC"/>
    <property type="match status" value="1"/>
</dbReference>
<evidence type="ECO:0008006" key="3">
    <source>
        <dbReference type="Google" id="ProtNLM"/>
    </source>
</evidence>
<organism evidence="1 2">
    <name type="scientific">Bacteroides uniformis</name>
    <dbReference type="NCBI Taxonomy" id="820"/>
    <lineage>
        <taxon>Bacteria</taxon>
        <taxon>Pseudomonadati</taxon>
        <taxon>Bacteroidota</taxon>
        <taxon>Bacteroidia</taxon>
        <taxon>Bacteroidales</taxon>
        <taxon>Bacteroidaceae</taxon>
        <taxon>Bacteroides</taxon>
    </lineage>
</organism>
<dbReference type="AlphaFoldDB" id="A0A3E4XAB7"/>
<evidence type="ECO:0000313" key="2">
    <source>
        <dbReference type="Proteomes" id="UP000261295"/>
    </source>
</evidence>